<keyword evidence="7" id="KW-0677">Repeat</keyword>
<dbReference type="AlphaFoldDB" id="A0A1S3CZK0"/>
<dbReference type="PaxDb" id="121845-A0A1S3CZK0"/>
<dbReference type="Proteomes" id="UP000079169">
    <property type="component" value="Unplaced"/>
</dbReference>
<dbReference type="GO" id="GO:0007399">
    <property type="term" value="P:nervous system development"/>
    <property type="evidence" value="ECO:0007669"/>
    <property type="project" value="TreeGrafter"/>
</dbReference>
<evidence type="ECO:0000256" key="9">
    <source>
        <dbReference type="ARBA" id="ARBA00023069"/>
    </source>
</evidence>
<evidence type="ECO:0000256" key="8">
    <source>
        <dbReference type="ARBA" id="ARBA00022794"/>
    </source>
</evidence>
<keyword evidence="6" id="KW-0853">WD repeat</keyword>
<keyword evidence="13" id="KW-1185">Reference proteome</keyword>
<evidence type="ECO:0000256" key="11">
    <source>
        <dbReference type="ARBA" id="ARBA00023212"/>
    </source>
</evidence>
<dbReference type="GO" id="GO:0005886">
    <property type="term" value="C:plasma membrane"/>
    <property type="evidence" value="ECO:0007669"/>
    <property type="project" value="UniProtKB-SubCell"/>
</dbReference>
<evidence type="ECO:0000313" key="13">
    <source>
        <dbReference type="Proteomes" id="UP000079169"/>
    </source>
</evidence>
<keyword evidence="11" id="KW-0206">Cytoskeleton</keyword>
<dbReference type="CTD" id="33349"/>
<gene>
    <name evidence="14" type="primary">LOC103507590</name>
</gene>
<evidence type="ECO:0000256" key="12">
    <source>
        <dbReference type="ARBA" id="ARBA00023273"/>
    </source>
</evidence>
<name>A0A1S3CZK0_DIACI</name>
<keyword evidence="4" id="KW-1003">Cell membrane</keyword>
<dbReference type="GeneID" id="103507590"/>
<dbReference type="Pfam" id="PF11768">
    <property type="entry name" value="Frtz"/>
    <property type="match status" value="1"/>
</dbReference>
<dbReference type="GO" id="GO:0045184">
    <property type="term" value="P:establishment of protein localization"/>
    <property type="evidence" value="ECO:0007669"/>
    <property type="project" value="TreeGrafter"/>
</dbReference>
<comment type="similarity">
    <text evidence="3">Belongs to the WD repeat fritz family.</text>
</comment>
<evidence type="ECO:0000256" key="2">
    <source>
        <dbReference type="ARBA" id="ARBA00004430"/>
    </source>
</evidence>
<evidence type="ECO:0000256" key="3">
    <source>
        <dbReference type="ARBA" id="ARBA00006059"/>
    </source>
</evidence>
<evidence type="ECO:0000256" key="5">
    <source>
        <dbReference type="ARBA" id="ARBA00022490"/>
    </source>
</evidence>
<evidence type="ECO:0000256" key="4">
    <source>
        <dbReference type="ARBA" id="ARBA00022475"/>
    </source>
</evidence>
<dbReference type="STRING" id="121845.A0A1S3CZK0"/>
<evidence type="ECO:0000313" key="14">
    <source>
        <dbReference type="RefSeq" id="XP_008470303.1"/>
    </source>
</evidence>
<keyword evidence="8" id="KW-0970">Cilium biogenesis/degradation</keyword>
<keyword evidence="5" id="KW-0963">Cytoplasm</keyword>
<dbReference type="PANTHER" id="PTHR13667">
    <property type="entry name" value="HOMOLOC-13"/>
    <property type="match status" value="1"/>
</dbReference>
<accession>A0A1S3CZK0</accession>
<evidence type="ECO:0000256" key="10">
    <source>
        <dbReference type="ARBA" id="ARBA00023136"/>
    </source>
</evidence>
<dbReference type="InterPro" id="IPR024511">
    <property type="entry name" value="Frtz"/>
</dbReference>
<dbReference type="GO" id="GO:0044782">
    <property type="term" value="P:cilium organization"/>
    <property type="evidence" value="ECO:0007669"/>
    <property type="project" value="TreeGrafter"/>
</dbReference>
<organism evidence="13 14">
    <name type="scientific">Diaphorina citri</name>
    <name type="common">Asian citrus psyllid</name>
    <dbReference type="NCBI Taxonomy" id="121845"/>
    <lineage>
        <taxon>Eukaryota</taxon>
        <taxon>Metazoa</taxon>
        <taxon>Ecdysozoa</taxon>
        <taxon>Arthropoda</taxon>
        <taxon>Hexapoda</taxon>
        <taxon>Insecta</taxon>
        <taxon>Pterygota</taxon>
        <taxon>Neoptera</taxon>
        <taxon>Paraneoptera</taxon>
        <taxon>Hemiptera</taxon>
        <taxon>Sternorrhyncha</taxon>
        <taxon>Psylloidea</taxon>
        <taxon>Psyllidae</taxon>
        <taxon>Diaphorininae</taxon>
        <taxon>Diaphorina</taxon>
    </lineage>
</organism>
<keyword evidence="12" id="KW-0966">Cell projection</keyword>
<sequence length="133" mass="15397">MKHVKGQLRNNLSDVSLAHLLRLCTEDVNVLSWWRCTRDEVYPWTPVVKDVDRANIHVYSLSSVKMELLCYYKTECDPLCVEFSHVRPNIIHSVEQKISRRGEVSVESCTYEILNAKCHRIAVTCILGTYSLK</sequence>
<evidence type="ECO:0000256" key="6">
    <source>
        <dbReference type="ARBA" id="ARBA00022574"/>
    </source>
</evidence>
<reference evidence="14" key="1">
    <citation type="submission" date="2025-08" db="UniProtKB">
        <authorList>
            <consortium name="RefSeq"/>
        </authorList>
    </citation>
    <scope>IDENTIFICATION</scope>
</reference>
<dbReference type="GO" id="GO:0097541">
    <property type="term" value="C:axonemal basal plate"/>
    <property type="evidence" value="ECO:0007669"/>
    <property type="project" value="TreeGrafter"/>
</dbReference>
<protein>
    <submittedName>
        <fullName evidence="14">WD repeat-containing and planar cell polarity effector protein fritz</fullName>
    </submittedName>
</protein>
<evidence type="ECO:0000256" key="1">
    <source>
        <dbReference type="ARBA" id="ARBA00004236"/>
    </source>
</evidence>
<evidence type="ECO:0000256" key="7">
    <source>
        <dbReference type="ARBA" id="ARBA00022737"/>
    </source>
</evidence>
<keyword evidence="10" id="KW-0472">Membrane</keyword>
<dbReference type="PANTHER" id="PTHR13667:SF5">
    <property type="entry name" value="WD REPEAT-CONTAINING AND PLANAR CELL POLARITY EFFECTOR PROTEIN FRITZ HOMOLOG"/>
    <property type="match status" value="1"/>
</dbReference>
<comment type="subcellular location">
    <subcellularLocation>
        <location evidence="1">Cell membrane</location>
    </subcellularLocation>
    <subcellularLocation>
        <location evidence="2">Cytoplasm</location>
        <location evidence="2">Cytoskeleton</location>
        <location evidence="2">Cilium axoneme</location>
    </subcellularLocation>
</comment>
<keyword evidence="9" id="KW-0969">Cilium</keyword>
<dbReference type="KEGG" id="dci:103507590"/>
<proteinExistence type="inferred from homology"/>
<dbReference type="RefSeq" id="XP_008470303.1">
    <property type="nucleotide sequence ID" value="XM_008472081.1"/>
</dbReference>